<dbReference type="AlphaFoldDB" id="A0A2Z4XX46"/>
<dbReference type="Pfam" id="PF00126">
    <property type="entry name" value="HTH_1"/>
    <property type="match status" value="1"/>
</dbReference>
<comment type="similarity">
    <text evidence="1">Belongs to the LysR transcriptional regulatory family.</text>
</comment>
<name>A0A2Z4XX46_9GAMM</name>
<dbReference type="Gene3D" id="1.10.10.10">
    <property type="entry name" value="Winged helix-like DNA-binding domain superfamily/Winged helix DNA-binding domain"/>
    <property type="match status" value="1"/>
</dbReference>
<evidence type="ECO:0000259" key="5">
    <source>
        <dbReference type="PROSITE" id="PS50931"/>
    </source>
</evidence>
<dbReference type="PRINTS" id="PR00039">
    <property type="entry name" value="HTHLYSR"/>
</dbReference>
<evidence type="ECO:0000313" key="6">
    <source>
        <dbReference type="EMBL" id="AXA33280.1"/>
    </source>
</evidence>
<keyword evidence="2" id="KW-0805">Transcription regulation</keyword>
<dbReference type="PANTHER" id="PTHR30537">
    <property type="entry name" value="HTH-TYPE TRANSCRIPTIONAL REGULATOR"/>
    <property type="match status" value="1"/>
</dbReference>
<dbReference type="PANTHER" id="PTHR30537:SF5">
    <property type="entry name" value="HTH-TYPE TRANSCRIPTIONAL ACTIVATOR TTDR-RELATED"/>
    <property type="match status" value="1"/>
</dbReference>
<dbReference type="SUPFAM" id="SSF46785">
    <property type="entry name" value="Winged helix' DNA-binding domain"/>
    <property type="match status" value="1"/>
</dbReference>
<keyword evidence="9" id="KW-1185">Reference proteome</keyword>
<feature type="domain" description="HTH lysR-type" evidence="5">
    <location>
        <begin position="5"/>
        <end position="62"/>
    </location>
</feature>
<dbReference type="KEGG" id="fad:CDH04_02100"/>
<dbReference type="InterPro" id="IPR005119">
    <property type="entry name" value="LysR_subst-bd"/>
</dbReference>
<reference evidence="6 8" key="1">
    <citation type="submission" date="2017-06" db="EMBL/GenBank/DDBJ databases">
        <title>Complete genome of Francisella adeliensis.</title>
        <authorList>
            <person name="Vallesi A."/>
            <person name="Sjodin A."/>
        </authorList>
    </citation>
    <scope>NUCLEOTIDE SEQUENCE [LARGE SCALE GENOMIC DNA]</scope>
    <source>
        <strain evidence="6 8">FDC440</strain>
    </source>
</reference>
<evidence type="ECO:0000256" key="4">
    <source>
        <dbReference type="ARBA" id="ARBA00023163"/>
    </source>
</evidence>
<proteinExistence type="inferred from homology"/>
<evidence type="ECO:0000313" key="9">
    <source>
        <dbReference type="Proteomes" id="UP000681131"/>
    </source>
</evidence>
<keyword evidence="3" id="KW-0238">DNA-binding</keyword>
<dbReference type="PROSITE" id="PS50931">
    <property type="entry name" value="HTH_LYSR"/>
    <property type="match status" value="1"/>
</dbReference>
<dbReference type="Gene3D" id="3.40.190.290">
    <property type="match status" value="1"/>
</dbReference>
<dbReference type="CDD" id="cd08422">
    <property type="entry name" value="PBP2_CrgA_like"/>
    <property type="match status" value="1"/>
</dbReference>
<dbReference type="GO" id="GO:0003677">
    <property type="term" value="F:DNA binding"/>
    <property type="evidence" value="ECO:0007669"/>
    <property type="project" value="UniProtKB-KW"/>
</dbReference>
<dbReference type="InterPro" id="IPR058163">
    <property type="entry name" value="LysR-type_TF_proteobact-type"/>
</dbReference>
<reference evidence="7 9" key="2">
    <citation type="submission" date="2019-08" db="EMBL/GenBank/DDBJ databases">
        <title>Complete genome sequences of Francisella adeliensis (FSC1325 and FSC1326).</title>
        <authorList>
            <person name="Ohrman C."/>
            <person name="Uneklint I."/>
            <person name="Vallesi A."/>
            <person name="Karlsson L."/>
            <person name="Sjodin A."/>
        </authorList>
    </citation>
    <scope>NUCLEOTIDE SEQUENCE [LARGE SCALE GENOMIC DNA]</scope>
    <source>
        <strain evidence="7 9">FSC1325</strain>
    </source>
</reference>
<dbReference type="InterPro" id="IPR036390">
    <property type="entry name" value="WH_DNA-bd_sf"/>
</dbReference>
<protein>
    <submittedName>
        <fullName evidence="7">LysR family transcriptional regulator</fullName>
    </submittedName>
</protein>
<dbReference type="Proteomes" id="UP000251120">
    <property type="component" value="Chromosome"/>
</dbReference>
<dbReference type="InterPro" id="IPR036388">
    <property type="entry name" value="WH-like_DNA-bd_sf"/>
</dbReference>
<dbReference type="OrthoDB" id="8885940at2"/>
<dbReference type="EMBL" id="CP043424">
    <property type="protein sequence ID" value="QIW11508.1"/>
    <property type="molecule type" value="Genomic_DNA"/>
</dbReference>
<evidence type="ECO:0000256" key="1">
    <source>
        <dbReference type="ARBA" id="ARBA00009437"/>
    </source>
</evidence>
<dbReference type="Pfam" id="PF03466">
    <property type="entry name" value="LysR_substrate"/>
    <property type="match status" value="1"/>
</dbReference>
<dbReference type="Proteomes" id="UP000681131">
    <property type="component" value="Chromosome"/>
</dbReference>
<evidence type="ECO:0000313" key="8">
    <source>
        <dbReference type="Proteomes" id="UP000251120"/>
    </source>
</evidence>
<evidence type="ECO:0000256" key="3">
    <source>
        <dbReference type="ARBA" id="ARBA00023125"/>
    </source>
</evidence>
<evidence type="ECO:0000313" key="7">
    <source>
        <dbReference type="EMBL" id="QIW11508.1"/>
    </source>
</evidence>
<evidence type="ECO:0000256" key="2">
    <source>
        <dbReference type="ARBA" id="ARBA00023015"/>
    </source>
</evidence>
<accession>A0A2Z4XX46</accession>
<dbReference type="GO" id="GO:0003700">
    <property type="term" value="F:DNA-binding transcription factor activity"/>
    <property type="evidence" value="ECO:0007669"/>
    <property type="project" value="InterPro"/>
</dbReference>
<dbReference type="SUPFAM" id="SSF53850">
    <property type="entry name" value="Periplasmic binding protein-like II"/>
    <property type="match status" value="1"/>
</dbReference>
<sequence length="307" mass="34908">MIMIDILTCIKAFRAVVEEKSFTAAAKRLNLSKVLVSRYIANLEKHLNSQLLNRTTRSISLTSVGQTYYNRCVPLADEILNINSSIYEDKENLIGTLNVLAPSSLTEMYLMPSICSFRDKYPDISINLCLNNKVMDLFTEGFDVAIRSGNFVNRDLNLISVKLMDNDVITCASAKYLKTNKIIKIPADLLDQSLIVDNNLHNQDFWEFKKDNKVELIKVNSKLSIDSIQAIKKALLLDQGIAMMPKFAVEEELKQGSLIHILNDYSIEKRSVYALYPSKRYVPSKVKLFIKELKLNSQRSTKTDLLP</sequence>
<dbReference type="InterPro" id="IPR000847">
    <property type="entry name" value="LysR_HTH_N"/>
</dbReference>
<gene>
    <name evidence="6" type="ORF">CDH04_02100</name>
    <name evidence="7" type="ORF">FZC43_02105</name>
</gene>
<organism evidence="6 8">
    <name type="scientific">Francisella adeliensis</name>
    <dbReference type="NCBI Taxonomy" id="2007306"/>
    <lineage>
        <taxon>Bacteria</taxon>
        <taxon>Pseudomonadati</taxon>
        <taxon>Pseudomonadota</taxon>
        <taxon>Gammaproteobacteria</taxon>
        <taxon>Thiotrichales</taxon>
        <taxon>Francisellaceae</taxon>
        <taxon>Francisella</taxon>
    </lineage>
</organism>
<keyword evidence="4" id="KW-0804">Transcription</keyword>
<dbReference type="EMBL" id="CP021781">
    <property type="protein sequence ID" value="AXA33280.1"/>
    <property type="molecule type" value="Genomic_DNA"/>
</dbReference>
<dbReference type="FunFam" id="1.10.10.10:FF:000001">
    <property type="entry name" value="LysR family transcriptional regulator"/>
    <property type="match status" value="1"/>
</dbReference>